<name>A0A419DG12_9BACT</name>
<protein>
    <submittedName>
        <fullName evidence="2">Phosphoribosyl-ATP pyrophosphohydrolase</fullName>
    </submittedName>
</protein>
<organism evidence="2 3">
    <name type="scientific">candidate division WS5 bacterium</name>
    <dbReference type="NCBI Taxonomy" id="2093353"/>
    <lineage>
        <taxon>Bacteria</taxon>
        <taxon>candidate division WS5</taxon>
    </lineage>
</organism>
<dbReference type="InterPro" id="IPR038735">
    <property type="entry name" value="MSMEG_1276-like_NTP-PPase_dom"/>
</dbReference>
<evidence type="ECO:0000313" key="3">
    <source>
        <dbReference type="Proteomes" id="UP000285655"/>
    </source>
</evidence>
<dbReference type="Gene3D" id="1.10.287.1080">
    <property type="entry name" value="MazG-like"/>
    <property type="match status" value="1"/>
</dbReference>
<dbReference type="CDD" id="cd11532">
    <property type="entry name" value="NTP-PPase_COG4997"/>
    <property type="match status" value="1"/>
</dbReference>
<gene>
    <name evidence="2" type="ORF">C4544_01080</name>
</gene>
<comment type="caution">
    <text evidence="2">The sequence shown here is derived from an EMBL/GenBank/DDBJ whole genome shotgun (WGS) entry which is preliminary data.</text>
</comment>
<dbReference type="Proteomes" id="UP000285655">
    <property type="component" value="Unassembled WGS sequence"/>
</dbReference>
<proteinExistence type="predicted"/>
<dbReference type="AlphaFoldDB" id="A0A419DG12"/>
<evidence type="ECO:0000313" key="2">
    <source>
        <dbReference type="EMBL" id="RJO62076.1"/>
    </source>
</evidence>
<feature type="domain" description="NTP pyrophosphohydrolase MazG-like" evidence="1">
    <location>
        <begin position="47"/>
        <end position="105"/>
    </location>
</feature>
<dbReference type="EMBL" id="QZJW01000005">
    <property type="protein sequence ID" value="RJO62076.1"/>
    <property type="molecule type" value="Genomic_DNA"/>
</dbReference>
<dbReference type="GO" id="GO:0016787">
    <property type="term" value="F:hydrolase activity"/>
    <property type="evidence" value="ECO:0007669"/>
    <property type="project" value="UniProtKB-KW"/>
</dbReference>
<dbReference type="SUPFAM" id="SSF101386">
    <property type="entry name" value="all-alpha NTP pyrophosphatases"/>
    <property type="match status" value="1"/>
</dbReference>
<accession>A0A419DG12</accession>
<sequence>MGETSESKEYPDEAVYKKLVRDRIPEIIEADGLVAETRTLEREEYLELLKKKLIEEAQEVAEASDRNETGKELSDVLEVVRSIAETEEISMEEVMRIMEERAEKRGRFQNKTYLERTWRES</sequence>
<evidence type="ECO:0000259" key="1">
    <source>
        <dbReference type="Pfam" id="PF03819"/>
    </source>
</evidence>
<dbReference type="Pfam" id="PF03819">
    <property type="entry name" value="MazG"/>
    <property type="match status" value="1"/>
</dbReference>
<reference evidence="2 3" key="1">
    <citation type="journal article" date="2017" name="ISME J.">
        <title>Energy and carbon metabolisms in a deep terrestrial subsurface fluid microbial community.</title>
        <authorList>
            <person name="Momper L."/>
            <person name="Jungbluth S.P."/>
            <person name="Lee M.D."/>
            <person name="Amend J.P."/>
        </authorList>
    </citation>
    <scope>NUCLEOTIDE SEQUENCE [LARGE SCALE GENOMIC DNA]</scope>
    <source>
        <strain evidence="2">SURF_29</strain>
    </source>
</reference>
<dbReference type="InterPro" id="IPR004518">
    <property type="entry name" value="MazG-like_dom"/>
</dbReference>
<keyword evidence="2" id="KW-0378">Hydrolase</keyword>